<dbReference type="EMBL" id="QTSX02006421">
    <property type="protein sequence ID" value="KAJ9054887.1"/>
    <property type="molecule type" value="Genomic_DNA"/>
</dbReference>
<reference evidence="1" key="1">
    <citation type="submission" date="2022-04" db="EMBL/GenBank/DDBJ databases">
        <title>Genome of the entomopathogenic fungus Entomophthora muscae.</title>
        <authorList>
            <person name="Elya C."/>
            <person name="Lovett B.R."/>
            <person name="Lee E."/>
            <person name="Macias A.M."/>
            <person name="Hajek A.E."/>
            <person name="De Bivort B.L."/>
            <person name="Kasson M.T."/>
            <person name="De Fine Licht H.H."/>
            <person name="Stajich J.E."/>
        </authorList>
    </citation>
    <scope>NUCLEOTIDE SEQUENCE</scope>
    <source>
        <strain evidence="1">Berkeley</strain>
    </source>
</reference>
<evidence type="ECO:0000313" key="2">
    <source>
        <dbReference type="Proteomes" id="UP001165960"/>
    </source>
</evidence>
<proteinExistence type="predicted"/>
<sequence>MILESGAYSNIISLPFLKLLPQEWVAPSDTVFIMAYDWESYSMNTAVHLSLCLGGIKMSIDAAIFNHKQYTLLIGCNLMSNFGVTTREQLASVVNKFITNIVEDSDDLPEASEFEHEIDTGDAYHIAFQFHQLPL</sequence>
<keyword evidence="2" id="KW-1185">Reference proteome</keyword>
<comment type="caution">
    <text evidence="1">The sequence shown here is derived from an EMBL/GenBank/DDBJ whole genome shotgun (WGS) entry which is preliminary data.</text>
</comment>
<organism evidence="1 2">
    <name type="scientific">Entomophthora muscae</name>
    <dbReference type="NCBI Taxonomy" id="34485"/>
    <lineage>
        <taxon>Eukaryota</taxon>
        <taxon>Fungi</taxon>
        <taxon>Fungi incertae sedis</taxon>
        <taxon>Zoopagomycota</taxon>
        <taxon>Entomophthoromycotina</taxon>
        <taxon>Entomophthoromycetes</taxon>
        <taxon>Entomophthorales</taxon>
        <taxon>Entomophthoraceae</taxon>
        <taxon>Entomophthora</taxon>
    </lineage>
</organism>
<evidence type="ECO:0000313" key="1">
    <source>
        <dbReference type="EMBL" id="KAJ9054887.1"/>
    </source>
</evidence>
<dbReference type="Proteomes" id="UP001165960">
    <property type="component" value="Unassembled WGS sequence"/>
</dbReference>
<name>A0ACC2RXU4_9FUNG</name>
<accession>A0ACC2RXU4</accession>
<protein>
    <submittedName>
        <fullName evidence="1">Uncharacterized protein</fullName>
    </submittedName>
</protein>
<gene>
    <name evidence="1" type="ORF">DSO57_1009817</name>
</gene>